<evidence type="ECO:0000256" key="4">
    <source>
        <dbReference type="PROSITE-ProRule" id="PRU00433"/>
    </source>
</evidence>
<dbReference type="EMBL" id="BMCG01000004">
    <property type="protein sequence ID" value="GGC12142.1"/>
    <property type="molecule type" value="Genomic_DNA"/>
</dbReference>
<feature type="domain" description="Cytochrome c" evidence="5">
    <location>
        <begin position="44"/>
        <end position="135"/>
    </location>
</feature>
<keyword evidence="7" id="KW-1185">Reference proteome</keyword>
<evidence type="ECO:0000313" key="6">
    <source>
        <dbReference type="EMBL" id="GGC12142.1"/>
    </source>
</evidence>
<reference evidence="6" key="1">
    <citation type="journal article" date="2014" name="Int. J. Syst. Evol. Microbiol.">
        <title>Complete genome sequence of Corynebacterium casei LMG S-19264T (=DSM 44701T), isolated from a smear-ripened cheese.</title>
        <authorList>
            <consortium name="US DOE Joint Genome Institute (JGI-PGF)"/>
            <person name="Walter F."/>
            <person name="Albersmeier A."/>
            <person name="Kalinowski J."/>
            <person name="Ruckert C."/>
        </authorList>
    </citation>
    <scope>NUCLEOTIDE SEQUENCE</scope>
    <source>
        <strain evidence="6">CCM 7086</strain>
    </source>
</reference>
<dbReference type="GO" id="GO:0020037">
    <property type="term" value="F:heme binding"/>
    <property type="evidence" value="ECO:0007669"/>
    <property type="project" value="InterPro"/>
</dbReference>
<dbReference type="Proteomes" id="UP000620266">
    <property type="component" value="Unassembled WGS sequence"/>
</dbReference>
<keyword evidence="2 4" id="KW-0479">Metal-binding</keyword>
<dbReference type="GO" id="GO:0046872">
    <property type="term" value="F:metal ion binding"/>
    <property type="evidence" value="ECO:0007669"/>
    <property type="project" value="UniProtKB-KW"/>
</dbReference>
<evidence type="ECO:0000259" key="5">
    <source>
        <dbReference type="PROSITE" id="PS51007"/>
    </source>
</evidence>
<protein>
    <recommendedName>
        <fullName evidence="5">Cytochrome c domain-containing protein</fullName>
    </recommendedName>
</protein>
<dbReference type="Pfam" id="PF00034">
    <property type="entry name" value="Cytochrom_C"/>
    <property type="match status" value="1"/>
</dbReference>
<proteinExistence type="predicted"/>
<evidence type="ECO:0000256" key="2">
    <source>
        <dbReference type="ARBA" id="ARBA00022723"/>
    </source>
</evidence>
<dbReference type="AlphaFoldDB" id="A0A8J2UN71"/>
<evidence type="ECO:0000256" key="3">
    <source>
        <dbReference type="ARBA" id="ARBA00023004"/>
    </source>
</evidence>
<comment type="caution">
    <text evidence="6">The sequence shown here is derived from an EMBL/GenBank/DDBJ whole genome shotgun (WGS) entry which is preliminary data.</text>
</comment>
<dbReference type="Gene3D" id="1.10.760.10">
    <property type="entry name" value="Cytochrome c-like domain"/>
    <property type="match status" value="1"/>
</dbReference>
<keyword evidence="1 4" id="KW-0349">Heme</keyword>
<evidence type="ECO:0000256" key="1">
    <source>
        <dbReference type="ARBA" id="ARBA00022617"/>
    </source>
</evidence>
<gene>
    <name evidence="6" type="ORF">GCM10007205_21580</name>
</gene>
<dbReference type="RefSeq" id="WP_188396269.1">
    <property type="nucleotide sequence ID" value="NZ_BMCG01000004.1"/>
</dbReference>
<dbReference type="GO" id="GO:0009055">
    <property type="term" value="F:electron transfer activity"/>
    <property type="evidence" value="ECO:0007669"/>
    <property type="project" value="InterPro"/>
</dbReference>
<dbReference type="InterPro" id="IPR036909">
    <property type="entry name" value="Cyt_c-like_dom_sf"/>
</dbReference>
<sequence length="135" mass="14228">MHAPRAATTWIRHCTLAPVMLLAVLAVLAGSARDSGAAEPADGGSVERGRLLINRYQCGACHTIPGVPLARGNAGPLLAQFGRRSYIAGKIPNTEELLAKWIVSPHSLIANTAMPSMGVTPDDARDMAAYLKSLQ</sequence>
<dbReference type="InterPro" id="IPR009056">
    <property type="entry name" value="Cyt_c-like_dom"/>
</dbReference>
<evidence type="ECO:0000313" key="7">
    <source>
        <dbReference type="Proteomes" id="UP000620266"/>
    </source>
</evidence>
<keyword evidence="3 4" id="KW-0408">Iron</keyword>
<dbReference type="PROSITE" id="PS51007">
    <property type="entry name" value="CYTC"/>
    <property type="match status" value="1"/>
</dbReference>
<organism evidence="6 7">
    <name type="scientific">Oxalicibacterium flavum</name>
    <dbReference type="NCBI Taxonomy" id="179467"/>
    <lineage>
        <taxon>Bacteria</taxon>
        <taxon>Pseudomonadati</taxon>
        <taxon>Pseudomonadota</taxon>
        <taxon>Betaproteobacteria</taxon>
        <taxon>Burkholderiales</taxon>
        <taxon>Oxalobacteraceae</taxon>
        <taxon>Oxalicibacterium</taxon>
    </lineage>
</organism>
<reference evidence="6" key="2">
    <citation type="submission" date="2020-09" db="EMBL/GenBank/DDBJ databases">
        <authorList>
            <person name="Sun Q."/>
            <person name="Sedlacek I."/>
        </authorList>
    </citation>
    <scope>NUCLEOTIDE SEQUENCE</scope>
    <source>
        <strain evidence="6">CCM 7086</strain>
    </source>
</reference>
<accession>A0A8J2UN71</accession>
<dbReference type="SUPFAM" id="SSF46626">
    <property type="entry name" value="Cytochrome c"/>
    <property type="match status" value="1"/>
</dbReference>
<name>A0A8J2UN71_9BURK</name>